<keyword evidence="3" id="KW-1185">Reference proteome</keyword>
<evidence type="ECO:0000313" key="3">
    <source>
        <dbReference type="Proteomes" id="UP000266841"/>
    </source>
</evidence>
<feature type="compositionally biased region" description="Basic residues" evidence="1">
    <location>
        <begin position="110"/>
        <end position="120"/>
    </location>
</feature>
<feature type="region of interest" description="Disordered" evidence="1">
    <location>
        <begin position="1"/>
        <end position="32"/>
    </location>
</feature>
<feature type="compositionally biased region" description="Polar residues" evidence="1">
    <location>
        <begin position="123"/>
        <end position="141"/>
    </location>
</feature>
<dbReference type="InterPro" id="IPR027417">
    <property type="entry name" value="P-loop_NTPase"/>
</dbReference>
<dbReference type="OrthoDB" id="423096at2759"/>
<comment type="caution">
    <text evidence="2">The sequence shown here is derived from an EMBL/GenBank/DDBJ whole genome shotgun (WGS) entry which is preliminary data.</text>
</comment>
<dbReference type="OMA" id="HCMPKKG"/>
<reference evidence="2 3" key="1">
    <citation type="journal article" date="2012" name="Genome Biol.">
        <title>Genome and low-iron response of an oceanic diatom adapted to chronic iron limitation.</title>
        <authorList>
            <person name="Lommer M."/>
            <person name="Specht M."/>
            <person name="Roy A.S."/>
            <person name="Kraemer L."/>
            <person name="Andreson R."/>
            <person name="Gutowska M.A."/>
            <person name="Wolf J."/>
            <person name="Bergner S.V."/>
            <person name="Schilhabel M.B."/>
            <person name="Klostermeier U.C."/>
            <person name="Beiko R.G."/>
            <person name="Rosenstiel P."/>
            <person name="Hippler M."/>
            <person name="Laroche J."/>
        </authorList>
    </citation>
    <scope>NUCLEOTIDE SEQUENCE [LARGE SCALE GENOMIC DNA]</scope>
    <source>
        <strain evidence="2 3">CCMP1005</strain>
    </source>
</reference>
<dbReference type="AlphaFoldDB" id="K0SXU1"/>
<proteinExistence type="predicted"/>
<feature type="compositionally biased region" description="Polar residues" evidence="1">
    <location>
        <begin position="89"/>
        <end position="107"/>
    </location>
</feature>
<organism evidence="2 3">
    <name type="scientific">Thalassiosira oceanica</name>
    <name type="common">Marine diatom</name>
    <dbReference type="NCBI Taxonomy" id="159749"/>
    <lineage>
        <taxon>Eukaryota</taxon>
        <taxon>Sar</taxon>
        <taxon>Stramenopiles</taxon>
        <taxon>Ochrophyta</taxon>
        <taxon>Bacillariophyta</taxon>
        <taxon>Coscinodiscophyceae</taxon>
        <taxon>Thalassiosirophycidae</taxon>
        <taxon>Thalassiosirales</taxon>
        <taxon>Thalassiosiraceae</taxon>
        <taxon>Thalassiosira</taxon>
    </lineage>
</organism>
<feature type="compositionally biased region" description="Polar residues" evidence="1">
    <location>
        <begin position="1"/>
        <end position="11"/>
    </location>
</feature>
<gene>
    <name evidence="2" type="ORF">THAOC_13260</name>
</gene>
<feature type="region of interest" description="Disordered" evidence="1">
    <location>
        <begin position="68"/>
        <end position="141"/>
    </location>
</feature>
<accession>K0SXU1</accession>
<evidence type="ECO:0000313" key="2">
    <source>
        <dbReference type="EMBL" id="EJK65841.1"/>
    </source>
</evidence>
<protein>
    <recommendedName>
        <fullName evidence="4">Sulfotransferase domain-containing protein</fullName>
    </recommendedName>
</protein>
<dbReference type="EMBL" id="AGNL01015426">
    <property type="protein sequence ID" value="EJK65841.1"/>
    <property type="molecule type" value="Genomic_DNA"/>
</dbReference>
<dbReference type="Gene3D" id="3.40.50.300">
    <property type="entry name" value="P-loop containing nucleotide triphosphate hydrolases"/>
    <property type="match status" value="1"/>
</dbReference>
<dbReference type="Proteomes" id="UP000266841">
    <property type="component" value="Unassembled WGS sequence"/>
</dbReference>
<evidence type="ECO:0008006" key="4">
    <source>
        <dbReference type="Google" id="ProtNLM"/>
    </source>
</evidence>
<evidence type="ECO:0000256" key="1">
    <source>
        <dbReference type="SAM" id="MobiDB-lite"/>
    </source>
</evidence>
<dbReference type="eggNOG" id="ENOG502T9R9">
    <property type="taxonomic scope" value="Eukaryota"/>
</dbReference>
<name>K0SXU1_THAOC</name>
<sequence length="542" mass="60919">MISRRNTSNNVGAPAPAVNISNPMSRVPNKGRPKPVEVAVCQRVAIAAAMAIVFLYFNTSDNTGFVDSEQTTASNDASRRRAFEDGTPVKQTRAQSINSKIRSQLETSKGRKQKGRRQKQGGHQSPSPGDESAQQRLSVRSSTTDQVLRYLLEYARQTPGDLWDTLGVTASGDAGNSFGADLFSLKELEDGTCPWKIDTQVEWLPDVPFKSDEIAAEYRFRMDALGSGLTRRQMKELDDQRKVLIWYEHISKAGGTTFCGIASSNMPGWMVPSYHCMPKKGDLRDGRVGTWSNQEISTHVQEEKHGIVANEWEPFNLDKLKLSGRHFGGGSETSRGDEHENSNDPRLLFLTTLRDPQDRLLSAYTFFADVGNENKKVGPYSEWIGNMRRRLKNYKAGKPQVGFRSNVARKNHIVWRFSGGQLPYEDSQESAWVPAFETAVRALSQQDLILPMDLMTKDEGKQALERLLGWTKFSAKGRFRSNEDKGDKAGGHVVTTGGVKNSNARTYFSPEDFRMQWEENWLDNLLFLWCRAVFLARLNCSK</sequence>